<accession>A0AAN7BEL7</accession>
<reference evidence="2" key="2">
    <citation type="submission" date="2023-05" db="EMBL/GenBank/DDBJ databases">
        <authorList>
            <consortium name="Lawrence Berkeley National Laboratory"/>
            <person name="Steindorff A."/>
            <person name="Hensen N."/>
            <person name="Bonometti L."/>
            <person name="Westerberg I."/>
            <person name="Brannstrom I.O."/>
            <person name="Guillou S."/>
            <person name="Cros-Aarteil S."/>
            <person name="Calhoun S."/>
            <person name="Haridas S."/>
            <person name="Kuo A."/>
            <person name="Mondo S."/>
            <person name="Pangilinan J."/>
            <person name="Riley R."/>
            <person name="Labutti K."/>
            <person name="Andreopoulos B."/>
            <person name="Lipzen A."/>
            <person name="Chen C."/>
            <person name="Yanf M."/>
            <person name="Daum C."/>
            <person name="Ng V."/>
            <person name="Clum A."/>
            <person name="Ohm R."/>
            <person name="Martin F."/>
            <person name="Silar P."/>
            <person name="Natvig D."/>
            <person name="Lalanne C."/>
            <person name="Gautier V."/>
            <person name="Ament-Velasquez S.L."/>
            <person name="Kruys A."/>
            <person name="Hutchinson M.I."/>
            <person name="Powell A.J."/>
            <person name="Barry K."/>
            <person name="Miller A.N."/>
            <person name="Grigoriev I.V."/>
            <person name="Debuchy R."/>
            <person name="Gladieux P."/>
            <person name="Thoren M.H."/>
            <person name="Johannesson H."/>
        </authorList>
    </citation>
    <scope>NUCLEOTIDE SEQUENCE</scope>
    <source>
        <strain evidence="2">CBS 990.96</strain>
    </source>
</reference>
<keyword evidence="3" id="KW-1185">Reference proteome</keyword>
<proteinExistence type="predicted"/>
<dbReference type="Proteomes" id="UP001301958">
    <property type="component" value="Unassembled WGS sequence"/>
</dbReference>
<organism evidence="2 3">
    <name type="scientific">Podospora fimiseda</name>
    <dbReference type="NCBI Taxonomy" id="252190"/>
    <lineage>
        <taxon>Eukaryota</taxon>
        <taxon>Fungi</taxon>
        <taxon>Dikarya</taxon>
        <taxon>Ascomycota</taxon>
        <taxon>Pezizomycotina</taxon>
        <taxon>Sordariomycetes</taxon>
        <taxon>Sordariomycetidae</taxon>
        <taxon>Sordariales</taxon>
        <taxon>Podosporaceae</taxon>
        <taxon>Podospora</taxon>
    </lineage>
</organism>
<evidence type="ECO:0000256" key="1">
    <source>
        <dbReference type="SAM" id="MobiDB-lite"/>
    </source>
</evidence>
<comment type="caution">
    <text evidence="2">The sequence shown here is derived from an EMBL/GenBank/DDBJ whole genome shotgun (WGS) entry which is preliminary data.</text>
</comment>
<gene>
    <name evidence="2" type="ORF">QBC38DRAFT_149175</name>
</gene>
<sequence length="245" mass="27430">MPSTKYGETKLEVRLSINPVDGHQHEFQLEAMSVTSDHHNQTSLLFMYDITGIVDQTDQRCTPRTIPTCQNIHVQFGTALDSRYGKKTSVGQNEYTWDCTTSQLSPLGVPNKQSVSSSASSNQSAIATPDCDSETEEPRHVYRCPVGSHPQCDNCTFSGVTATKEHIIQHHTRPHYCPRCGDIFETNNDWSDHITKRSCVLNPNAMANVPGIPGDTMDRIIEWVPEPSLSEDENWEQLKNILRSG</sequence>
<evidence type="ECO:0000313" key="2">
    <source>
        <dbReference type="EMBL" id="KAK4221093.1"/>
    </source>
</evidence>
<name>A0AAN7BEL7_9PEZI</name>
<dbReference type="AlphaFoldDB" id="A0AAN7BEL7"/>
<evidence type="ECO:0000313" key="3">
    <source>
        <dbReference type="Proteomes" id="UP001301958"/>
    </source>
</evidence>
<feature type="region of interest" description="Disordered" evidence="1">
    <location>
        <begin position="108"/>
        <end position="135"/>
    </location>
</feature>
<evidence type="ECO:0008006" key="4">
    <source>
        <dbReference type="Google" id="ProtNLM"/>
    </source>
</evidence>
<dbReference type="Gene3D" id="3.30.160.60">
    <property type="entry name" value="Classic Zinc Finger"/>
    <property type="match status" value="1"/>
</dbReference>
<protein>
    <recommendedName>
        <fullName evidence="4">C2H2-type domain-containing protein</fullName>
    </recommendedName>
</protein>
<reference evidence="2" key="1">
    <citation type="journal article" date="2023" name="Mol. Phylogenet. Evol.">
        <title>Genome-scale phylogeny and comparative genomics of the fungal order Sordariales.</title>
        <authorList>
            <person name="Hensen N."/>
            <person name="Bonometti L."/>
            <person name="Westerberg I."/>
            <person name="Brannstrom I.O."/>
            <person name="Guillou S."/>
            <person name="Cros-Aarteil S."/>
            <person name="Calhoun S."/>
            <person name="Haridas S."/>
            <person name="Kuo A."/>
            <person name="Mondo S."/>
            <person name="Pangilinan J."/>
            <person name="Riley R."/>
            <person name="LaButti K."/>
            <person name="Andreopoulos B."/>
            <person name="Lipzen A."/>
            <person name="Chen C."/>
            <person name="Yan M."/>
            <person name="Daum C."/>
            <person name="Ng V."/>
            <person name="Clum A."/>
            <person name="Steindorff A."/>
            <person name="Ohm R.A."/>
            <person name="Martin F."/>
            <person name="Silar P."/>
            <person name="Natvig D.O."/>
            <person name="Lalanne C."/>
            <person name="Gautier V."/>
            <person name="Ament-Velasquez S.L."/>
            <person name="Kruys A."/>
            <person name="Hutchinson M.I."/>
            <person name="Powell A.J."/>
            <person name="Barry K."/>
            <person name="Miller A.N."/>
            <person name="Grigoriev I.V."/>
            <person name="Debuchy R."/>
            <person name="Gladieux P."/>
            <person name="Hiltunen Thoren M."/>
            <person name="Johannesson H."/>
        </authorList>
    </citation>
    <scope>NUCLEOTIDE SEQUENCE</scope>
    <source>
        <strain evidence="2">CBS 990.96</strain>
    </source>
</reference>
<feature type="compositionally biased region" description="Low complexity" evidence="1">
    <location>
        <begin position="113"/>
        <end position="125"/>
    </location>
</feature>
<dbReference type="EMBL" id="MU865587">
    <property type="protein sequence ID" value="KAK4221093.1"/>
    <property type="molecule type" value="Genomic_DNA"/>
</dbReference>